<accession>A0ABD1DR62</accession>
<feature type="non-terminal residue" evidence="2">
    <location>
        <position position="87"/>
    </location>
</feature>
<feature type="region of interest" description="Disordered" evidence="1">
    <location>
        <begin position="51"/>
        <end position="87"/>
    </location>
</feature>
<dbReference type="Proteomes" id="UP001562425">
    <property type="component" value="Unassembled WGS sequence"/>
</dbReference>
<name>A0ABD1DR62_CULPP</name>
<evidence type="ECO:0000256" key="1">
    <source>
        <dbReference type="SAM" id="MobiDB-lite"/>
    </source>
</evidence>
<comment type="caution">
    <text evidence="2">The sequence shown here is derived from an EMBL/GenBank/DDBJ whole genome shotgun (WGS) entry which is preliminary data.</text>
</comment>
<feature type="compositionally biased region" description="Polar residues" evidence="1">
    <location>
        <begin position="51"/>
        <end position="67"/>
    </location>
</feature>
<dbReference type="AlphaFoldDB" id="A0ABD1DR62"/>
<evidence type="ECO:0000313" key="2">
    <source>
        <dbReference type="EMBL" id="KAL1401983.1"/>
    </source>
</evidence>
<protein>
    <submittedName>
        <fullName evidence="2">Uncharacterized protein</fullName>
    </submittedName>
</protein>
<evidence type="ECO:0000313" key="3">
    <source>
        <dbReference type="Proteomes" id="UP001562425"/>
    </source>
</evidence>
<reference evidence="2 3" key="1">
    <citation type="submission" date="2024-05" db="EMBL/GenBank/DDBJ databases">
        <title>Culex pipiens pipiens assembly and annotation.</title>
        <authorList>
            <person name="Alout H."/>
            <person name="Durand T."/>
        </authorList>
    </citation>
    <scope>NUCLEOTIDE SEQUENCE [LARGE SCALE GENOMIC DNA]</scope>
    <source>
        <strain evidence="2">HA-2024</strain>
        <tissue evidence="2">Whole body</tissue>
    </source>
</reference>
<gene>
    <name evidence="2" type="ORF">pipiens_006278</name>
</gene>
<keyword evidence="3" id="KW-1185">Reference proteome</keyword>
<proteinExistence type="predicted"/>
<dbReference type="EMBL" id="JBEHCU010003766">
    <property type="protein sequence ID" value="KAL1401983.1"/>
    <property type="molecule type" value="Genomic_DNA"/>
</dbReference>
<organism evidence="2 3">
    <name type="scientific">Culex pipiens pipiens</name>
    <name type="common">Northern house mosquito</name>
    <dbReference type="NCBI Taxonomy" id="38569"/>
    <lineage>
        <taxon>Eukaryota</taxon>
        <taxon>Metazoa</taxon>
        <taxon>Ecdysozoa</taxon>
        <taxon>Arthropoda</taxon>
        <taxon>Hexapoda</taxon>
        <taxon>Insecta</taxon>
        <taxon>Pterygota</taxon>
        <taxon>Neoptera</taxon>
        <taxon>Endopterygota</taxon>
        <taxon>Diptera</taxon>
        <taxon>Nematocera</taxon>
        <taxon>Culicoidea</taxon>
        <taxon>Culicidae</taxon>
        <taxon>Culicinae</taxon>
        <taxon>Culicini</taxon>
        <taxon>Culex</taxon>
        <taxon>Culex</taxon>
    </lineage>
</organism>
<sequence>MNSSGVQIWRAMMALKMGDYRSKPFFSGLDEHITDDAGGFGTGKDYPNGFHSTGNCSRSSPHSNGSESTERFSRKVFVGGLPPDIDE</sequence>